<dbReference type="InterPro" id="IPR029062">
    <property type="entry name" value="Class_I_gatase-like"/>
</dbReference>
<accession>A0A1H6V2E4</accession>
<protein>
    <submittedName>
        <fullName evidence="5">Dipeptidase E</fullName>
    </submittedName>
</protein>
<name>A0A1H6V2E4_9FLAO</name>
<dbReference type="GO" id="GO:0006508">
    <property type="term" value="P:proteolysis"/>
    <property type="evidence" value="ECO:0007669"/>
    <property type="project" value="UniProtKB-KW"/>
</dbReference>
<dbReference type="CDD" id="cd03129">
    <property type="entry name" value="GAT1_Peptidase_E_like"/>
    <property type="match status" value="1"/>
</dbReference>
<reference evidence="5 6" key="1">
    <citation type="submission" date="2016-10" db="EMBL/GenBank/DDBJ databases">
        <authorList>
            <person name="de Groot N.N."/>
        </authorList>
    </citation>
    <scope>NUCLEOTIDE SEQUENCE [LARGE SCALE GENOMIC DNA]</scope>
    <source>
        <strain evidence="5 6">DSM 23048</strain>
    </source>
</reference>
<dbReference type="EMBL" id="FNYS01000008">
    <property type="protein sequence ID" value="SEI98743.1"/>
    <property type="molecule type" value="Genomic_DNA"/>
</dbReference>
<dbReference type="AlphaFoldDB" id="A0A1H6V2E4"/>
<keyword evidence="4" id="KW-0720">Serine protease</keyword>
<dbReference type="GO" id="GO:0008236">
    <property type="term" value="F:serine-type peptidase activity"/>
    <property type="evidence" value="ECO:0007669"/>
    <property type="project" value="UniProtKB-KW"/>
</dbReference>
<gene>
    <name evidence="5" type="ORF">SAMN04488018_108136</name>
</gene>
<proteinExistence type="inferred from homology"/>
<dbReference type="SUPFAM" id="SSF52317">
    <property type="entry name" value="Class I glutamine amidotransferase-like"/>
    <property type="match status" value="1"/>
</dbReference>
<organism evidence="5 6">
    <name type="scientific">Myroides marinus</name>
    <dbReference type="NCBI Taxonomy" id="703342"/>
    <lineage>
        <taxon>Bacteria</taxon>
        <taxon>Pseudomonadati</taxon>
        <taxon>Bacteroidota</taxon>
        <taxon>Flavobacteriia</taxon>
        <taxon>Flavobacteriales</taxon>
        <taxon>Flavobacteriaceae</taxon>
        <taxon>Myroides</taxon>
    </lineage>
</organism>
<evidence type="ECO:0000256" key="4">
    <source>
        <dbReference type="ARBA" id="ARBA00022825"/>
    </source>
</evidence>
<keyword evidence="2" id="KW-0645">Protease</keyword>
<comment type="similarity">
    <text evidence="1">Belongs to the peptidase S51 family.</text>
</comment>
<evidence type="ECO:0000256" key="2">
    <source>
        <dbReference type="ARBA" id="ARBA00022670"/>
    </source>
</evidence>
<dbReference type="InterPro" id="IPR005320">
    <property type="entry name" value="Peptidase_S51"/>
</dbReference>
<evidence type="ECO:0000313" key="5">
    <source>
        <dbReference type="EMBL" id="SEI98743.1"/>
    </source>
</evidence>
<evidence type="ECO:0000256" key="1">
    <source>
        <dbReference type="ARBA" id="ARBA00006534"/>
    </source>
</evidence>
<sequence length="205" mass="22965">MKRMFLTSSFCDVASLFSEFAAEEVKGKKVTFISTASIVEEYVGHVENDQKAFEALGIIVDTLEISTATATEIKTKLTENDYIFVSGGNTFYLLQEMRRSGAEQVIKEQIALGKVYIGTSAGSVIMSPNIEYLEAMDDKSKATSLESYKGLEQIDKYLLVHYQNFPFTEAADQIYAEYKDKLPLILLSNHQVLTVKNQVLEVRSV</sequence>
<evidence type="ECO:0000256" key="3">
    <source>
        <dbReference type="ARBA" id="ARBA00022801"/>
    </source>
</evidence>
<dbReference type="PANTHER" id="PTHR20842:SF0">
    <property type="entry name" value="ALPHA-ASPARTYL DIPEPTIDASE"/>
    <property type="match status" value="1"/>
</dbReference>
<keyword evidence="3" id="KW-0378">Hydrolase</keyword>
<dbReference type="PANTHER" id="PTHR20842">
    <property type="entry name" value="PROTEASE S51 ALPHA-ASPARTYL DIPEPTIDASE"/>
    <property type="match status" value="1"/>
</dbReference>
<dbReference type="Gene3D" id="3.40.50.880">
    <property type="match status" value="1"/>
</dbReference>
<dbReference type="Pfam" id="PF03575">
    <property type="entry name" value="Peptidase_S51"/>
    <property type="match status" value="1"/>
</dbReference>
<dbReference type="Proteomes" id="UP000183077">
    <property type="component" value="Unassembled WGS sequence"/>
</dbReference>
<evidence type="ECO:0000313" key="6">
    <source>
        <dbReference type="Proteomes" id="UP000183077"/>
    </source>
</evidence>